<evidence type="ECO:0000313" key="2">
    <source>
        <dbReference type="Proteomes" id="UP000790377"/>
    </source>
</evidence>
<organism evidence="1 2">
    <name type="scientific">Hygrophoropsis aurantiaca</name>
    <dbReference type="NCBI Taxonomy" id="72124"/>
    <lineage>
        <taxon>Eukaryota</taxon>
        <taxon>Fungi</taxon>
        <taxon>Dikarya</taxon>
        <taxon>Basidiomycota</taxon>
        <taxon>Agaricomycotina</taxon>
        <taxon>Agaricomycetes</taxon>
        <taxon>Agaricomycetidae</taxon>
        <taxon>Boletales</taxon>
        <taxon>Coniophorineae</taxon>
        <taxon>Hygrophoropsidaceae</taxon>
        <taxon>Hygrophoropsis</taxon>
    </lineage>
</organism>
<accession>A0ACB8AK53</accession>
<keyword evidence="2" id="KW-1185">Reference proteome</keyword>
<dbReference type="EMBL" id="MU267627">
    <property type="protein sequence ID" value="KAH7913627.1"/>
    <property type="molecule type" value="Genomic_DNA"/>
</dbReference>
<sequence length="208" mass="22852">MSHQVPILERLLSANAQWADAVQQSDPKFFPTSSKGQYPKVLWIGCADSRVPESVITNAKPGDIFVHRNIANQFNSKDDSAHSVLAYAVKVVGVEHVVVVGHTRCGGAIACYDASRKPPANPESPLDRWLTPLTELARSLNLPPDRDAAISVLIEENVKEQVKTVCQAEPIQSSWKPQEKGKPVSVHGWIYDIATGRIKDLNITQPTQ</sequence>
<reference evidence="1" key="1">
    <citation type="journal article" date="2021" name="New Phytol.">
        <title>Evolutionary innovations through gain and loss of genes in the ectomycorrhizal Boletales.</title>
        <authorList>
            <person name="Wu G."/>
            <person name="Miyauchi S."/>
            <person name="Morin E."/>
            <person name="Kuo A."/>
            <person name="Drula E."/>
            <person name="Varga T."/>
            <person name="Kohler A."/>
            <person name="Feng B."/>
            <person name="Cao Y."/>
            <person name="Lipzen A."/>
            <person name="Daum C."/>
            <person name="Hundley H."/>
            <person name="Pangilinan J."/>
            <person name="Johnson J."/>
            <person name="Barry K."/>
            <person name="LaButti K."/>
            <person name="Ng V."/>
            <person name="Ahrendt S."/>
            <person name="Min B."/>
            <person name="Choi I.G."/>
            <person name="Park H."/>
            <person name="Plett J.M."/>
            <person name="Magnuson J."/>
            <person name="Spatafora J.W."/>
            <person name="Nagy L.G."/>
            <person name="Henrissat B."/>
            <person name="Grigoriev I.V."/>
            <person name="Yang Z.L."/>
            <person name="Xu J."/>
            <person name="Martin F.M."/>
        </authorList>
    </citation>
    <scope>NUCLEOTIDE SEQUENCE</scope>
    <source>
        <strain evidence="1">ATCC 28755</strain>
    </source>
</reference>
<evidence type="ECO:0000313" key="1">
    <source>
        <dbReference type="EMBL" id="KAH7913627.1"/>
    </source>
</evidence>
<name>A0ACB8AK53_9AGAM</name>
<protein>
    <submittedName>
        <fullName evidence="1">Carbonic anhydrase</fullName>
    </submittedName>
</protein>
<gene>
    <name evidence="1" type="ORF">BJ138DRAFT_583947</name>
</gene>
<comment type="caution">
    <text evidence="1">The sequence shown here is derived from an EMBL/GenBank/DDBJ whole genome shotgun (WGS) entry which is preliminary data.</text>
</comment>
<dbReference type="Proteomes" id="UP000790377">
    <property type="component" value="Unassembled WGS sequence"/>
</dbReference>
<proteinExistence type="predicted"/>